<evidence type="ECO:0000313" key="2">
    <source>
        <dbReference type="EMBL" id="CAA9424242.1"/>
    </source>
</evidence>
<dbReference type="EMBL" id="CADCVB010000089">
    <property type="protein sequence ID" value="CAA9424242.1"/>
    <property type="molecule type" value="Genomic_DNA"/>
</dbReference>
<dbReference type="AlphaFoldDB" id="A0A6J4PX32"/>
<accession>A0A6J4PX32</accession>
<feature type="non-terminal residue" evidence="2">
    <location>
        <position position="69"/>
    </location>
</feature>
<organism evidence="2">
    <name type="scientific">uncultured Rubrobacteraceae bacterium</name>
    <dbReference type="NCBI Taxonomy" id="349277"/>
    <lineage>
        <taxon>Bacteria</taxon>
        <taxon>Bacillati</taxon>
        <taxon>Actinomycetota</taxon>
        <taxon>Rubrobacteria</taxon>
        <taxon>Rubrobacterales</taxon>
        <taxon>Rubrobacteraceae</taxon>
        <taxon>environmental samples</taxon>
    </lineage>
</organism>
<sequence>DWCRHARNGKGEAHAAHSTPGTGRCPGTVAPADGAGRASDGADDELLQADGRLPGILPGVVGLQRGTPG</sequence>
<gene>
    <name evidence="2" type="ORF">AVDCRST_MAG78-1247</name>
</gene>
<reference evidence="2" key="1">
    <citation type="submission" date="2020-02" db="EMBL/GenBank/DDBJ databases">
        <authorList>
            <person name="Meier V. D."/>
        </authorList>
    </citation>
    <scope>NUCLEOTIDE SEQUENCE</scope>
    <source>
        <strain evidence="2">AVDCRST_MAG78</strain>
    </source>
</reference>
<feature type="compositionally biased region" description="Basic and acidic residues" evidence="1">
    <location>
        <begin position="1"/>
        <end position="15"/>
    </location>
</feature>
<feature type="region of interest" description="Disordered" evidence="1">
    <location>
        <begin position="1"/>
        <end position="42"/>
    </location>
</feature>
<name>A0A6J4PX32_9ACTN</name>
<proteinExistence type="predicted"/>
<protein>
    <submittedName>
        <fullName evidence="2">Uncharacterized protein</fullName>
    </submittedName>
</protein>
<feature type="non-terminal residue" evidence="2">
    <location>
        <position position="1"/>
    </location>
</feature>
<evidence type="ECO:0000256" key="1">
    <source>
        <dbReference type="SAM" id="MobiDB-lite"/>
    </source>
</evidence>